<sequence length="111" mass="12459">NFYFSLRICYVDMTFFSEVKPSRHENLALSPTHRTGLFGYLNNVIIRHSRTFISNHSSTVAASHGCRTDHVQVKTPDMAPPRINNMSFRFQLPSLSLLSSGTLTTPGINMG</sequence>
<feature type="non-terminal residue" evidence="1">
    <location>
        <position position="111"/>
    </location>
</feature>
<accession>A0AAD8A9B2</accession>
<dbReference type="InterPro" id="IPR036927">
    <property type="entry name" value="Cyt_c_oxase-like_su1_sf"/>
</dbReference>
<dbReference type="SUPFAM" id="SSF81442">
    <property type="entry name" value="Cytochrome c oxidase subunit I-like"/>
    <property type="match status" value="1"/>
</dbReference>
<organism evidence="1 2">
    <name type="scientific">Diploptera punctata</name>
    <name type="common">Pacific beetle cockroach</name>
    <dbReference type="NCBI Taxonomy" id="6984"/>
    <lineage>
        <taxon>Eukaryota</taxon>
        <taxon>Metazoa</taxon>
        <taxon>Ecdysozoa</taxon>
        <taxon>Arthropoda</taxon>
        <taxon>Hexapoda</taxon>
        <taxon>Insecta</taxon>
        <taxon>Pterygota</taxon>
        <taxon>Neoptera</taxon>
        <taxon>Polyneoptera</taxon>
        <taxon>Dictyoptera</taxon>
        <taxon>Blattodea</taxon>
        <taxon>Blaberoidea</taxon>
        <taxon>Blaberidae</taxon>
        <taxon>Diplopterinae</taxon>
        <taxon>Diploptera</taxon>
    </lineage>
</organism>
<comment type="caution">
    <text evidence="1">The sequence shown here is derived from an EMBL/GenBank/DDBJ whole genome shotgun (WGS) entry which is preliminary data.</text>
</comment>
<reference evidence="1" key="1">
    <citation type="journal article" date="2023" name="IScience">
        <title>Live-bearing cockroach genome reveals convergent evolutionary mechanisms linked to viviparity in insects and beyond.</title>
        <authorList>
            <person name="Fouks B."/>
            <person name="Harrison M.C."/>
            <person name="Mikhailova A.A."/>
            <person name="Marchal E."/>
            <person name="English S."/>
            <person name="Carruthers M."/>
            <person name="Jennings E.C."/>
            <person name="Chiamaka E.L."/>
            <person name="Frigard R.A."/>
            <person name="Pippel M."/>
            <person name="Attardo G.M."/>
            <person name="Benoit J.B."/>
            <person name="Bornberg-Bauer E."/>
            <person name="Tobe S.S."/>
        </authorList>
    </citation>
    <scope>NUCLEOTIDE SEQUENCE</scope>
    <source>
        <strain evidence="1">Stay&amp;Tobe</strain>
    </source>
</reference>
<reference evidence="1" key="2">
    <citation type="submission" date="2023-05" db="EMBL/GenBank/DDBJ databases">
        <authorList>
            <person name="Fouks B."/>
        </authorList>
    </citation>
    <scope>NUCLEOTIDE SEQUENCE</scope>
    <source>
        <strain evidence="1">Stay&amp;Tobe</strain>
        <tissue evidence="1">Testes</tissue>
    </source>
</reference>
<proteinExistence type="predicted"/>
<dbReference type="EMBL" id="JASPKZ010002713">
    <property type="protein sequence ID" value="KAJ9594832.1"/>
    <property type="molecule type" value="Genomic_DNA"/>
</dbReference>
<gene>
    <name evidence="1" type="ORF">L9F63_013869</name>
</gene>
<dbReference type="Proteomes" id="UP001233999">
    <property type="component" value="Unassembled WGS sequence"/>
</dbReference>
<evidence type="ECO:0000313" key="2">
    <source>
        <dbReference type="Proteomes" id="UP001233999"/>
    </source>
</evidence>
<protein>
    <submittedName>
        <fullName evidence="1">Uncharacterized protein</fullName>
    </submittedName>
</protein>
<evidence type="ECO:0000313" key="1">
    <source>
        <dbReference type="EMBL" id="KAJ9594832.1"/>
    </source>
</evidence>
<feature type="non-terminal residue" evidence="1">
    <location>
        <position position="1"/>
    </location>
</feature>
<name>A0AAD8A9B2_DIPPU</name>
<dbReference type="AlphaFoldDB" id="A0AAD8A9B2"/>
<keyword evidence="2" id="KW-1185">Reference proteome</keyword>